<protein>
    <submittedName>
        <fullName evidence="2">Uncharacterized protein</fullName>
    </submittedName>
</protein>
<reference evidence="2 3" key="1">
    <citation type="journal article" date="2024" name="Science">
        <title>Giant polyketide synthase enzymes in the biosynthesis of giant marine polyether toxins.</title>
        <authorList>
            <person name="Fallon T.R."/>
            <person name="Shende V.V."/>
            <person name="Wierzbicki I.H."/>
            <person name="Pendleton A.L."/>
            <person name="Watervoot N.F."/>
            <person name="Auber R.P."/>
            <person name="Gonzalez D.J."/>
            <person name="Wisecaver J.H."/>
            <person name="Moore B.S."/>
        </authorList>
    </citation>
    <scope>NUCLEOTIDE SEQUENCE [LARGE SCALE GENOMIC DNA]</scope>
    <source>
        <strain evidence="2 3">12B1</strain>
    </source>
</reference>
<organism evidence="2 3">
    <name type="scientific">Prymnesium parvum</name>
    <name type="common">Toxic golden alga</name>
    <dbReference type="NCBI Taxonomy" id="97485"/>
    <lineage>
        <taxon>Eukaryota</taxon>
        <taxon>Haptista</taxon>
        <taxon>Haptophyta</taxon>
        <taxon>Prymnesiophyceae</taxon>
        <taxon>Prymnesiales</taxon>
        <taxon>Prymnesiaceae</taxon>
        <taxon>Prymnesium</taxon>
    </lineage>
</organism>
<feature type="region of interest" description="Disordered" evidence="1">
    <location>
        <begin position="1"/>
        <end position="39"/>
    </location>
</feature>
<comment type="caution">
    <text evidence="2">The sequence shown here is derived from an EMBL/GenBank/DDBJ whole genome shotgun (WGS) entry which is preliminary data.</text>
</comment>
<feature type="region of interest" description="Disordered" evidence="1">
    <location>
        <begin position="58"/>
        <end position="100"/>
    </location>
</feature>
<evidence type="ECO:0000313" key="2">
    <source>
        <dbReference type="EMBL" id="KAL1504854.1"/>
    </source>
</evidence>
<sequence>MGNGRMSQNSMTRLLPPRCGKERLATREGGSRSGVAGREGEVNEIEVHVNCVRCERATMDQLDDDDSATESDARSASYRSATCAAETGREERLASQATVW</sequence>
<evidence type="ECO:0000313" key="3">
    <source>
        <dbReference type="Proteomes" id="UP001515480"/>
    </source>
</evidence>
<feature type="compositionally biased region" description="Basic and acidic residues" evidence="1">
    <location>
        <begin position="19"/>
        <end position="30"/>
    </location>
</feature>
<dbReference type="AlphaFoldDB" id="A0AB34ITX7"/>
<keyword evidence="3" id="KW-1185">Reference proteome</keyword>
<dbReference type="EMBL" id="JBGBPQ010000019">
    <property type="protein sequence ID" value="KAL1504854.1"/>
    <property type="molecule type" value="Genomic_DNA"/>
</dbReference>
<accession>A0AB34ITX7</accession>
<feature type="compositionally biased region" description="Polar residues" evidence="1">
    <location>
        <begin position="1"/>
        <end position="12"/>
    </location>
</feature>
<dbReference type="Proteomes" id="UP001515480">
    <property type="component" value="Unassembled WGS sequence"/>
</dbReference>
<proteinExistence type="predicted"/>
<evidence type="ECO:0000256" key="1">
    <source>
        <dbReference type="SAM" id="MobiDB-lite"/>
    </source>
</evidence>
<name>A0AB34ITX7_PRYPA</name>
<gene>
    <name evidence="2" type="ORF">AB1Y20_008624</name>
</gene>